<keyword evidence="12" id="KW-0282">Flagellum</keyword>
<keyword evidence="13" id="KW-1185">Reference proteome</keyword>
<dbReference type="GO" id="GO:0005886">
    <property type="term" value="C:plasma membrane"/>
    <property type="evidence" value="ECO:0007669"/>
    <property type="project" value="UniProtKB-SubCell"/>
</dbReference>
<proteinExistence type="inferred from homology"/>
<evidence type="ECO:0000256" key="7">
    <source>
        <dbReference type="ARBA" id="ARBA00022779"/>
    </source>
</evidence>
<evidence type="ECO:0000256" key="2">
    <source>
        <dbReference type="ARBA" id="ARBA00004162"/>
    </source>
</evidence>
<accession>A0A3P3D8G4</accession>
<evidence type="ECO:0000256" key="1">
    <source>
        <dbReference type="ARBA" id="ARBA00002254"/>
    </source>
</evidence>
<evidence type="ECO:0000313" key="13">
    <source>
        <dbReference type="Proteomes" id="UP000282125"/>
    </source>
</evidence>
<keyword evidence="9 10" id="KW-0472">Membrane</keyword>
<evidence type="ECO:0000256" key="11">
    <source>
        <dbReference type="SAM" id="MobiDB-lite"/>
    </source>
</evidence>
<keyword evidence="8 10" id="KW-1133">Transmembrane helix</keyword>
<evidence type="ECO:0000256" key="4">
    <source>
        <dbReference type="ARBA" id="ARBA00022475"/>
    </source>
</evidence>
<reference evidence="12 13" key="1">
    <citation type="submission" date="2018-11" db="EMBL/GenBank/DDBJ databases">
        <title>Gemmobacter sp. nov., YIM 102744-1 draft genome.</title>
        <authorList>
            <person name="Li G."/>
            <person name="Jiang Y."/>
        </authorList>
    </citation>
    <scope>NUCLEOTIDE SEQUENCE [LARGE SCALE GENOMIC DNA]</scope>
    <source>
        <strain evidence="12 13">YIM 102744-1</strain>
    </source>
</reference>
<evidence type="ECO:0000256" key="3">
    <source>
        <dbReference type="ARBA" id="ARBA00008281"/>
    </source>
</evidence>
<dbReference type="GO" id="GO:0009425">
    <property type="term" value="C:bacterial-type flagellum basal body"/>
    <property type="evidence" value="ECO:0007669"/>
    <property type="project" value="InterPro"/>
</dbReference>
<evidence type="ECO:0000256" key="5">
    <source>
        <dbReference type="ARBA" id="ARBA00022500"/>
    </source>
</evidence>
<evidence type="ECO:0000256" key="9">
    <source>
        <dbReference type="ARBA" id="ARBA00023136"/>
    </source>
</evidence>
<keyword evidence="6 10" id="KW-0812">Transmembrane</keyword>
<evidence type="ECO:0000256" key="8">
    <source>
        <dbReference type="ARBA" id="ARBA00022989"/>
    </source>
</evidence>
<dbReference type="GO" id="GO:0006935">
    <property type="term" value="P:chemotaxis"/>
    <property type="evidence" value="ECO:0007669"/>
    <property type="project" value="UniProtKB-KW"/>
</dbReference>
<keyword evidence="4" id="KW-1003">Cell membrane</keyword>
<keyword evidence="7 10" id="KW-0283">Flagellar rotation</keyword>
<dbReference type="Proteomes" id="UP000282125">
    <property type="component" value="Unassembled WGS sequence"/>
</dbReference>
<evidence type="ECO:0000313" key="12">
    <source>
        <dbReference type="EMBL" id="RRH69876.1"/>
    </source>
</evidence>
<protein>
    <recommendedName>
        <fullName evidence="10">Flagellar protein FliL</fullName>
    </recommendedName>
</protein>
<feature type="transmembrane region" description="Helical" evidence="10">
    <location>
        <begin position="27"/>
        <end position="47"/>
    </location>
</feature>
<dbReference type="Pfam" id="PF03748">
    <property type="entry name" value="FliL"/>
    <property type="match status" value="1"/>
</dbReference>
<evidence type="ECO:0000256" key="6">
    <source>
        <dbReference type="ARBA" id="ARBA00022692"/>
    </source>
</evidence>
<comment type="similarity">
    <text evidence="3 10">Belongs to the FliL family.</text>
</comment>
<gene>
    <name evidence="12" type="ORF">EG244_17900</name>
</gene>
<keyword evidence="12" id="KW-0966">Cell projection</keyword>
<feature type="region of interest" description="Disordered" evidence="11">
    <location>
        <begin position="1"/>
        <end position="21"/>
    </location>
</feature>
<dbReference type="GO" id="GO:0071973">
    <property type="term" value="P:bacterial-type flagellum-dependent cell motility"/>
    <property type="evidence" value="ECO:0007669"/>
    <property type="project" value="InterPro"/>
</dbReference>
<comment type="subcellular location">
    <subcellularLocation>
        <location evidence="10">Cell inner membrane</location>
    </subcellularLocation>
    <subcellularLocation>
        <location evidence="2">Cell membrane</location>
        <topology evidence="2">Single-pass membrane protein</topology>
    </subcellularLocation>
</comment>
<sequence length="177" mass="18923">MEASMATGQPATDQKGKSTGGKNRMRWVLAGAFAILVVGISAGAGIWRMQQPAVVTEGQTISAARAASGQILLPVGRITVNVTASGLSGDRRSRFLVIEPTLLYDAAFDAGAEGRRMADLQPALRDSFIEYLSQLHEDDVYGSAGLADLRHELLRRARLVTASEAPISILLQDFVLQ</sequence>
<keyword evidence="12" id="KW-0969">Cilium</keyword>
<feature type="compositionally biased region" description="Polar residues" evidence="11">
    <location>
        <begin position="1"/>
        <end position="12"/>
    </location>
</feature>
<name>A0A3P3D8G4_9RHOB</name>
<comment type="caution">
    <text evidence="12">The sequence shown here is derived from an EMBL/GenBank/DDBJ whole genome shotgun (WGS) entry which is preliminary data.</text>
</comment>
<evidence type="ECO:0000256" key="10">
    <source>
        <dbReference type="RuleBase" id="RU364125"/>
    </source>
</evidence>
<keyword evidence="10" id="KW-0997">Cell inner membrane</keyword>
<dbReference type="AlphaFoldDB" id="A0A3P3D8G4"/>
<comment type="function">
    <text evidence="1 10">Controls the rotational direction of flagella during chemotaxis.</text>
</comment>
<dbReference type="EMBL" id="RRAZ01000040">
    <property type="protein sequence ID" value="RRH69876.1"/>
    <property type="molecule type" value="Genomic_DNA"/>
</dbReference>
<organism evidence="12 13">
    <name type="scientific">Falsigemmobacter faecalis</name>
    <dbReference type="NCBI Taxonomy" id="2488730"/>
    <lineage>
        <taxon>Bacteria</taxon>
        <taxon>Pseudomonadati</taxon>
        <taxon>Pseudomonadota</taxon>
        <taxon>Alphaproteobacteria</taxon>
        <taxon>Rhodobacterales</taxon>
        <taxon>Paracoccaceae</taxon>
        <taxon>Falsigemmobacter</taxon>
    </lineage>
</organism>
<dbReference type="InterPro" id="IPR005503">
    <property type="entry name" value="FliL"/>
</dbReference>
<keyword evidence="5 10" id="KW-0145">Chemotaxis</keyword>